<dbReference type="GO" id="GO:0160107">
    <property type="term" value="F:tRNA (adenine(58)-N1)-methyltransferase activity"/>
    <property type="evidence" value="ECO:0007669"/>
    <property type="project" value="UniProtKB-EC"/>
</dbReference>
<feature type="compositionally biased region" description="Polar residues" evidence="4">
    <location>
        <begin position="184"/>
        <end position="204"/>
    </location>
</feature>
<dbReference type="InterPro" id="IPR029063">
    <property type="entry name" value="SAM-dependent_MTases_sf"/>
</dbReference>
<feature type="compositionally biased region" description="Low complexity" evidence="4">
    <location>
        <begin position="209"/>
        <end position="224"/>
    </location>
</feature>
<dbReference type="SUPFAM" id="SSF53335">
    <property type="entry name" value="S-adenosyl-L-methionine-dependent methyltransferases"/>
    <property type="match status" value="1"/>
</dbReference>
<organism evidence="5 6">
    <name type="scientific">Lineolata rhizophorae</name>
    <dbReference type="NCBI Taxonomy" id="578093"/>
    <lineage>
        <taxon>Eukaryota</taxon>
        <taxon>Fungi</taxon>
        <taxon>Dikarya</taxon>
        <taxon>Ascomycota</taxon>
        <taxon>Pezizomycotina</taxon>
        <taxon>Dothideomycetes</taxon>
        <taxon>Dothideomycetes incertae sedis</taxon>
        <taxon>Lineolatales</taxon>
        <taxon>Lineolataceae</taxon>
        <taxon>Lineolata</taxon>
    </lineage>
</organism>
<dbReference type="GO" id="GO:0031515">
    <property type="term" value="C:tRNA (m1A) methyltransferase complex"/>
    <property type="evidence" value="ECO:0007669"/>
    <property type="project" value="InterPro"/>
</dbReference>
<dbReference type="PROSITE" id="PS51620">
    <property type="entry name" value="SAM_TRM61"/>
    <property type="match status" value="1"/>
</dbReference>
<dbReference type="GO" id="GO:0030488">
    <property type="term" value="P:tRNA methylation"/>
    <property type="evidence" value="ECO:0007669"/>
    <property type="project" value="InterPro"/>
</dbReference>
<evidence type="ECO:0000313" key="5">
    <source>
        <dbReference type="EMBL" id="KAF2461421.1"/>
    </source>
</evidence>
<keyword evidence="5" id="KW-0489">Methyltransferase</keyword>
<evidence type="ECO:0000256" key="4">
    <source>
        <dbReference type="SAM" id="MobiDB-lite"/>
    </source>
</evidence>
<dbReference type="Proteomes" id="UP000799766">
    <property type="component" value="Unassembled WGS sequence"/>
</dbReference>
<dbReference type="InterPro" id="IPR014816">
    <property type="entry name" value="tRNA_MeTrfase_Gcd14"/>
</dbReference>
<proteinExistence type="predicted"/>
<protein>
    <recommendedName>
        <fullName evidence="2">tRNA (adenine(58)-N(1))-methyltransferase catalytic subunit TRM61</fullName>
        <ecNumber evidence="1">2.1.1.220</ecNumber>
    </recommendedName>
    <alternativeName>
        <fullName evidence="3">tRNA(m1A58)-methyltransferase subunit TRM61</fullName>
    </alternativeName>
</protein>
<evidence type="ECO:0000313" key="6">
    <source>
        <dbReference type="Proteomes" id="UP000799766"/>
    </source>
</evidence>
<evidence type="ECO:0000256" key="3">
    <source>
        <dbReference type="ARBA" id="ARBA00033309"/>
    </source>
</evidence>
<feature type="region of interest" description="Disordered" evidence="4">
    <location>
        <begin position="176"/>
        <end position="224"/>
    </location>
</feature>
<dbReference type="OrthoDB" id="5585464at2759"/>
<dbReference type="Gene3D" id="3.10.330.20">
    <property type="match status" value="1"/>
</dbReference>
<dbReference type="GO" id="GO:0005739">
    <property type="term" value="C:mitochondrion"/>
    <property type="evidence" value="ECO:0007669"/>
    <property type="project" value="TreeGrafter"/>
</dbReference>
<dbReference type="Gene3D" id="3.40.50.150">
    <property type="entry name" value="Vaccinia Virus protein VP39"/>
    <property type="match status" value="1"/>
</dbReference>
<dbReference type="PANTHER" id="PTHR12133:SF1">
    <property type="entry name" value="TRNA (ADENINE(58)-N(1))-METHYLTRANSFERASE, MITOCHONDRIAL"/>
    <property type="match status" value="1"/>
</dbReference>
<reference evidence="5" key="1">
    <citation type="journal article" date="2020" name="Stud. Mycol.">
        <title>101 Dothideomycetes genomes: a test case for predicting lifestyles and emergence of pathogens.</title>
        <authorList>
            <person name="Haridas S."/>
            <person name="Albert R."/>
            <person name="Binder M."/>
            <person name="Bloem J."/>
            <person name="Labutti K."/>
            <person name="Salamov A."/>
            <person name="Andreopoulos B."/>
            <person name="Baker S."/>
            <person name="Barry K."/>
            <person name="Bills G."/>
            <person name="Bluhm B."/>
            <person name="Cannon C."/>
            <person name="Castanera R."/>
            <person name="Culley D."/>
            <person name="Daum C."/>
            <person name="Ezra D."/>
            <person name="Gonzalez J."/>
            <person name="Henrissat B."/>
            <person name="Kuo A."/>
            <person name="Liang C."/>
            <person name="Lipzen A."/>
            <person name="Lutzoni F."/>
            <person name="Magnuson J."/>
            <person name="Mondo S."/>
            <person name="Nolan M."/>
            <person name="Ohm R."/>
            <person name="Pangilinan J."/>
            <person name="Park H.-J."/>
            <person name="Ramirez L."/>
            <person name="Alfaro M."/>
            <person name="Sun H."/>
            <person name="Tritt A."/>
            <person name="Yoshinaga Y."/>
            <person name="Zwiers L.-H."/>
            <person name="Turgeon B."/>
            <person name="Goodwin S."/>
            <person name="Spatafora J."/>
            <person name="Crous P."/>
            <person name="Grigoriev I."/>
        </authorList>
    </citation>
    <scope>NUCLEOTIDE SEQUENCE</scope>
    <source>
        <strain evidence="5">ATCC 16933</strain>
    </source>
</reference>
<dbReference type="AlphaFoldDB" id="A0A6A6PBR5"/>
<evidence type="ECO:0000256" key="2">
    <source>
        <dbReference type="ARBA" id="ARBA00015963"/>
    </source>
</evidence>
<dbReference type="EC" id="2.1.1.220" evidence="1"/>
<dbReference type="PANTHER" id="PTHR12133">
    <property type="entry name" value="TRNA (ADENINE(58)-N(1))-METHYLTRANSFERASE"/>
    <property type="match status" value="1"/>
</dbReference>
<evidence type="ECO:0000256" key="1">
    <source>
        <dbReference type="ARBA" id="ARBA00012796"/>
    </source>
</evidence>
<accession>A0A6A6PBR5</accession>
<keyword evidence="6" id="KW-1185">Reference proteome</keyword>
<keyword evidence="5" id="KW-0808">Transferase</keyword>
<name>A0A6A6PBR5_9PEZI</name>
<dbReference type="EMBL" id="MU001671">
    <property type="protein sequence ID" value="KAF2461421.1"/>
    <property type="molecule type" value="Genomic_DNA"/>
</dbReference>
<sequence>MEFFRVGSKRLWGSAPRRSFRPALHVCCQCYRQLGSGSKRFQVGDYVLIKEVNDATHEGFLLRLGGRPTMSTHRGKVSFEDIIGARPRDVISTSTGRRYRLFEPTLAEYVLRSPRVVTPIYPSDANLIVSLLDIHVSPPSGEVLEDEGPLEILEAGTGNGSLTLHLSRAIHAANTVPPPHAVRSNPSTSQNPADSMSTYSSASEKSPDEASSSAQPSAEADAAAEAYTHWKRTRRAVIHTIDVVPKHSRHAEKVVRGFRGGMYLGNVDFHVGDAATWIEAEMQRRASSTAFLSHAFLDMPDARDRLETVSRALRIDGCLAVFNPSVTQIADCVETVRKERLPLLLEQVLELGASGSLRQWDVRAVKPRVAARDTGAKAVAAEGEGGSESGVESAGKGVGEQLGQVEYDAKDEGWKLVCKPKVGDRIVVGGFLGIWKKMADPRSS</sequence>
<gene>
    <name evidence="5" type="ORF">BDY21DRAFT_332044</name>
</gene>